<protein>
    <recommendedName>
        <fullName evidence="1">Cyclic nucleotide-binding domain-containing protein</fullName>
    </recommendedName>
</protein>
<evidence type="ECO:0000313" key="2">
    <source>
        <dbReference type="EMBL" id="GFJ96268.1"/>
    </source>
</evidence>
<dbReference type="Proteomes" id="UP000482960">
    <property type="component" value="Unassembled WGS sequence"/>
</dbReference>
<dbReference type="Gene3D" id="2.60.120.10">
    <property type="entry name" value="Jelly Rolls"/>
    <property type="match status" value="1"/>
</dbReference>
<keyword evidence="3" id="KW-1185">Reference proteome</keyword>
<comment type="caution">
    <text evidence="2">The sequence shown here is derived from an EMBL/GenBank/DDBJ whole genome shotgun (WGS) entry which is preliminary data.</text>
</comment>
<dbReference type="SMART" id="SM00100">
    <property type="entry name" value="cNMP"/>
    <property type="match status" value="1"/>
</dbReference>
<accession>A0A6V8LN11</accession>
<dbReference type="InterPro" id="IPR050397">
    <property type="entry name" value="Env_Response_Regulators"/>
</dbReference>
<reference evidence="2 3" key="1">
    <citation type="submission" date="2020-03" db="EMBL/GenBank/DDBJ databases">
        <title>Whole genome shotgun sequence of Phytohabitans rumicis NBRC 108638.</title>
        <authorList>
            <person name="Komaki H."/>
            <person name="Tamura T."/>
        </authorList>
    </citation>
    <scope>NUCLEOTIDE SEQUENCE [LARGE SCALE GENOMIC DNA]</scope>
    <source>
        <strain evidence="2 3">NBRC 108638</strain>
    </source>
</reference>
<dbReference type="PROSITE" id="PS50042">
    <property type="entry name" value="CNMP_BINDING_3"/>
    <property type="match status" value="1"/>
</dbReference>
<dbReference type="GO" id="GO:0005829">
    <property type="term" value="C:cytosol"/>
    <property type="evidence" value="ECO:0007669"/>
    <property type="project" value="TreeGrafter"/>
</dbReference>
<name>A0A6V8LN11_9ACTN</name>
<evidence type="ECO:0000259" key="1">
    <source>
        <dbReference type="PROSITE" id="PS50042"/>
    </source>
</evidence>
<dbReference type="InterPro" id="IPR014710">
    <property type="entry name" value="RmlC-like_jellyroll"/>
</dbReference>
<dbReference type="PANTHER" id="PTHR24567">
    <property type="entry name" value="CRP FAMILY TRANSCRIPTIONAL REGULATORY PROTEIN"/>
    <property type="match status" value="1"/>
</dbReference>
<dbReference type="AlphaFoldDB" id="A0A6V8LN11"/>
<evidence type="ECO:0000313" key="3">
    <source>
        <dbReference type="Proteomes" id="UP000482960"/>
    </source>
</evidence>
<dbReference type="CDD" id="cd00038">
    <property type="entry name" value="CAP_ED"/>
    <property type="match status" value="1"/>
</dbReference>
<sequence length="149" mass="16255">MASGLFDYPGREPAADAGVLLREASMADWTMIGEHAQRRRYESGERILAANDAERCLWIVVAGRVTVAAGRHVVDELGPSGVFGELTFLTGEPAQATVHASTDVTVLRLSLAGFEVLAGKDPTLARHLLFDLARVLAIRLHRLRRLVVR</sequence>
<dbReference type="Pfam" id="PF00027">
    <property type="entry name" value="cNMP_binding"/>
    <property type="match status" value="1"/>
</dbReference>
<dbReference type="SUPFAM" id="SSF51206">
    <property type="entry name" value="cAMP-binding domain-like"/>
    <property type="match status" value="1"/>
</dbReference>
<organism evidence="2 3">
    <name type="scientific">Phytohabitans rumicis</name>
    <dbReference type="NCBI Taxonomy" id="1076125"/>
    <lineage>
        <taxon>Bacteria</taxon>
        <taxon>Bacillati</taxon>
        <taxon>Actinomycetota</taxon>
        <taxon>Actinomycetes</taxon>
        <taxon>Micromonosporales</taxon>
        <taxon>Micromonosporaceae</taxon>
    </lineage>
</organism>
<dbReference type="RefSeq" id="WP_173085848.1">
    <property type="nucleotide sequence ID" value="NZ_BAABJB010000075.1"/>
</dbReference>
<reference evidence="2 3" key="2">
    <citation type="submission" date="2020-03" db="EMBL/GenBank/DDBJ databases">
        <authorList>
            <person name="Ichikawa N."/>
            <person name="Kimura A."/>
            <person name="Kitahashi Y."/>
            <person name="Uohara A."/>
        </authorList>
    </citation>
    <scope>NUCLEOTIDE SEQUENCE [LARGE SCALE GENOMIC DNA]</scope>
    <source>
        <strain evidence="2 3">NBRC 108638</strain>
    </source>
</reference>
<feature type="domain" description="Cyclic nucleotide-binding" evidence="1">
    <location>
        <begin position="20"/>
        <end position="135"/>
    </location>
</feature>
<gene>
    <name evidence="2" type="ORF">Prum_099100</name>
</gene>
<dbReference type="PANTHER" id="PTHR24567:SF74">
    <property type="entry name" value="HTH-TYPE TRANSCRIPTIONAL REGULATOR ARCR"/>
    <property type="match status" value="1"/>
</dbReference>
<dbReference type="InterPro" id="IPR000595">
    <property type="entry name" value="cNMP-bd_dom"/>
</dbReference>
<dbReference type="GO" id="GO:0003700">
    <property type="term" value="F:DNA-binding transcription factor activity"/>
    <property type="evidence" value="ECO:0007669"/>
    <property type="project" value="TreeGrafter"/>
</dbReference>
<proteinExistence type="predicted"/>
<dbReference type="EMBL" id="BLPG01000002">
    <property type="protein sequence ID" value="GFJ96268.1"/>
    <property type="molecule type" value="Genomic_DNA"/>
</dbReference>
<dbReference type="InterPro" id="IPR018490">
    <property type="entry name" value="cNMP-bd_dom_sf"/>
</dbReference>